<dbReference type="EMBL" id="CP040871">
    <property type="protein sequence ID" value="QDA58330.1"/>
    <property type="molecule type" value="Genomic_DNA"/>
</dbReference>
<gene>
    <name evidence="2" type="ORF">FHQ07_13955</name>
</gene>
<keyword evidence="3" id="KW-1185">Reference proteome</keyword>
<name>A0A5B7ZTN9_9GAMM</name>
<dbReference type="AlphaFoldDB" id="A0A5B7ZTN9"/>
<reference evidence="2 3" key="1">
    <citation type="submission" date="2019-06" db="EMBL/GenBank/DDBJ databases">
        <title>Thermomonas aquatica sp. nov., isolated from an industrial wastewater treatment plant.</title>
        <authorList>
            <person name="Jeon J.H."/>
            <person name="Park D.-S."/>
        </authorList>
    </citation>
    <scope>NUCLEOTIDE SEQUENCE [LARGE SCALE GENOMIC DNA]</scope>
    <source>
        <strain evidence="2 3">SY21</strain>
    </source>
</reference>
<organism evidence="2 3">
    <name type="scientific">Thermomonas aquatica</name>
    <dbReference type="NCBI Taxonomy" id="2202149"/>
    <lineage>
        <taxon>Bacteria</taxon>
        <taxon>Pseudomonadati</taxon>
        <taxon>Pseudomonadota</taxon>
        <taxon>Gammaproteobacteria</taxon>
        <taxon>Lysobacterales</taxon>
        <taxon>Lysobacteraceae</taxon>
        <taxon>Thermomonas</taxon>
    </lineage>
</organism>
<evidence type="ECO:0000313" key="2">
    <source>
        <dbReference type="EMBL" id="QDA58330.1"/>
    </source>
</evidence>
<accession>A0A5B7ZTN9</accession>
<evidence type="ECO:0000256" key="1">
    <source>
        <dbReference type="SAM" id="MobiDB-lite"/>
    </source>
</evidence>
<protein>
    <recommendedName>
        <fullName evidence="4">VCBS repeat-containing protein</fullName>
    </recommendedName>
</protein>
<dbReference type="Proteomes" id="UP000308149">
    <property type="component" value="Chromosome"/>
</dbReference>
<sequence>MPDGAHLETRRNGDINGDGIPDVAFVGGNEDARWLVVKIGYKDELDWGFEPASINKKLDPFPLGAASLSVKKDVLVVGDLTGGTTATMATYRYRWDPKLKRMRLIGLDATTYSRTNSHDMVETSWNLLTGAHQVVRGIVNQAAKRDDDPAYLYSKPQRTSRKSVPVYMEDTPNPDGLVAAESVPAGEDRD</sequence>
<proteinExistence type="predicted"/>
<feature type="region of interest" description="Disordered" evidence="1">
    <location>
        <begin position="149"/>
        <end position="190"/>
    </location>
</feature>
<dbReference type="RefSeq" id="WP_139717680.1">
    <property type="nucleotide sequence ID" value="NZ_CP040871.1"/>
</dbReference>
<dbReference type="KEGG" id="thes:FHQ07_13955"/>
<dbReference type="OrthoDB" id="7563098at2"/>
<evidence type="ECO:0008006" key="4">
    <source>
        <dbReference type="Google" id="ProtNLM"/>
    </source>
</evidence>
<evidence type="ECO:0000313" key="3">
    <source>
        <dbReference type="Proteomes" id="UP000308149"/>
    </source>
</evidence>